<evidence type="ECO:0000313" key="2">
    <source>
        <dbReference type="Proteomes" id="UP001064048"/>
    </source>
</evidence>
<organism evidence="1 2">
    <name type="scientific">Choristoneura fumiferana</name>
    <name type="common">Spruce budworm moth</name>
    <name type="synonym">Archips fumiferana</name>
    <dbReference type="NCBI Taxonomy" id="7141"/>
    <lineage>
        <taxon>Eukaryota</taxon>
        <taxon>Metazoa</taxon>
        <taxon>Ecdysozoa</taxon>
        <taxon>Arthropoda</taxon>
        <taxon>Hexapoda</taxon>
        <taxon>Insecta</taxon>
        <taxon>Pterygota</taxon>
        <taxon>Neoptera</taxon>
        <taxon>Endopterygota</taxon>
        <taxon>Lepidoptera</taxon>
        <taxon>Glossata</taxon>
        <taxon>Ditrysia</taxon>
        <taxon>Tortricoidea</taxon>
        <taxon>Tortricidae</taxon>
        <taxon>Tortricinae</taxon>
        <taxon>Choristoneura</taxon>
    </lineage>
</organism>
<gene>
    <name evidence="1" type="ORF">MSG28_003037</name>
</gene>
<protein>
    <submittedName>
        <fullName evidence="1">Uncharacterized protein</fullName>
    </submittedName>
</protein>
<dbReference type="EMBL" id="CM046104">
    <property type="protein sequence ID" value="KAI8424593.1"/>
    <property type="molecule type" value="Genomic_DNA"/>
</dbReference>
<reference evidence="1 2" key="1">
    <citation type="journal article" date="2022" name="Genome Biol. Evol.">
        <title>The Spruce Budworm Genome: Reconstructing the Evolutionary History of Antifreeze Proteins.</title>
        <authorList>
            <person name="Beliveau C."/>
            <person name="Gagne P."/>
            <person name="Picq S."/>
            <person name="Vernygora O."/>
            <person name="Keeling C.I."/>
            <person name="Pinkney K."/>
            <person name="Doucet D."/>
            <person name="Wen F."/>
            <person name="Johnston J.S."/>
            <person name="Maaroufi H."/>
            <person name="Boyle B."/>
            <person name="Laroche J."/>
            <person name="Dewar K."/>
            <person name="Juretic N."/>
            <person name="Blackburn G."/>
            <person name="Nisole A."/>
            <person name="Brunet B."/>
            <person name="Brandao M."/>
            <person name="Lumley L."/>
            <person name="Duan J."/>
            <person name="Quan G."/>
            <person name="Lucarotti C.J."/>
            <person name="Roe A.D."/>
            <person name="Sperling F.A.H."/>
            <person name="Levesque R.C."/>
            <person name="Cusson M."/>
        </authorList>
    </citation>
    <scope>NUCLEOTIDE SEQUENCE [LARGE SCALE GENOMIC DNA]</scope>
    <source>
        <strain evidence="1">Glfc:IPQL:Cfum</strain>
    </source>
</reference>
<evidence type="ECO:0000313" key="1">
    <source>
        <dbReference type="EMBL" id="KAI8424593.1"/>
    </source>
</evidence>
<accession>A0ACC0JKE0</accession>
<name>A0ACC0JKE0_CHOFU</name>
<comment type="caution">
    <text evidence="1">The sequence shown here is derived from an EMBL/GenBank/DDBJ whole genome shotgun (WGS) entry which is preliminary data.</text>
</comment>
<proteinExistence type="predicted"/>
<dbReference type="Proteomes" id="UP001064048">
    <property type="component" value="Chromosome 4"/>
</dbReference>
<keyword evidence="2" id="KW-1185">Reference proteome</keyword>
<sequence length="2470" mass="279971">MTQAREPLSIMDGNPPSCDFSTKTKRGVYISKSLAFVILVIFVLALVATSFIVYNFAACPRTDQLANVTKYELSHCDQSKLTVLPLPTENSKSVIPLEVTSAPEVTDEEEPTVQDVRLPTNVKPQKYFLKLVPYIYEGNFTFDGEISIILIVKNDTQLLTFHAVDLTFHDIKLYQKDDGRILRIVKRTEDVPRQFQILTLSETLKTGKRYVLNATYTGILNDNLHGFYRSSYDEKNVKSGTLRNYAWDHYAESLPMSTYLVAFAVTDFGKKSDKNFTVWARKEALQSASYALDIGPKILKYLEEYYKIKFPLPKIDMIALPDFKAGAMENWGLLTFREIAMLYDSGNSPTTAKARVASVVAHEIAHQWFGNLVEKTWKLMEVFVLNEVQSVFKLDALTSSHQISVEVGNPEEIGAIFDKISYGKGSAILRMMNHFLTDDVFNAGITDYLTAKMYGDAEQRDLWSALTAAARRKDAFDADVAVVMDSWTLQTGFPVLTITRDYSSGAVTFKQERFVLINNNETKESPVWWIPVSYTTASENDFNSTRPKLWLRGERSKVVRNISVGKDDWLIANIQQTGFYRINYDQRNWQMLIKILNDPSRFEKIHPINRAQIVDDAMNLALSGRLDYKTALDIINYLAHETSYVPWKAGLVALGYIDTMLSKGAYYLEYKLKRFVAEYCPELGRPVQQVLERTEANVQWMERNYQPIMAALKLLVLALACYCASSFPQDQPKQRNTIFGDEKLQGEIFENLKDMVAFDDTVDPALYRLPTTTKPIHYNILWGVDFTSTPQAFSGTVEIQLQATQAGVSEIVIQSEELTIGTVSLLQGTTNIPVTYELEPDFQFMRINLTTGTLNYNAQTPVVYSLTISFAAPLRNDMYGIYRSWFRNQHNDTISWMATTQFQATSARKAFPCYDEPSFKATFDITISRPAAYYSWSCTRIASTVPTPNTPNYENDIYHRTPIMSTYLLALIVAEYDSLPILNEQGQLIYEVIARPNAISTGQGQYALEVGQDLLAEMNNHTDYNFYNMNPELKMTQASIPDFSAGAMENWGLLTYREAYIMYDPVHTNGYFKQLIAYILSHEIAHMWFGNLVTNDWWDVETDMGLETRFITEQVHTALLSDSANNPYPLTNPGVGSPSAVSAMFSTLSYNKGAAVIRMTEHLLGHEVHRQGLRDYLVKHQFETVLPIDLFESLEAAGVEAGALAEYGPNFSLIDYYKSWTEQRGHPVLEVQVNHQTVATNWIIPITFSSASNLDFDNTKPTHVISKAITVINRGSIGDEWVIFNKQQTGYYRVNYDDYTWDLITAALRGPARTQIHEYNRAQIVNDVFQFARAGIMSYTKALNILSFLEFETSYAPWVAAMTGFTWLRNRLTGTQFLVPLETLISQWATVVMRDLTYYPRVNPENPEEPEDFMRSYLRYQLAPVMCQINRDNCRAEAVTQFNALRDQDEEVPADSRNWVYCNALREGTIQEFNFLRTRFLEHNDYTVAFNSAVTGNEENTQIVFSWIQNNFALVNNAFNNIATPLSYISSRLRNEAEVTNVSRWVSLFLGLALVQGILTASPIPTADEEWESFATMLSDPAYRLPTTTRPRHYVVSLTPYFETAPAGLTPFSFTGDVTIYMQPTTWFANQIVLHCNDLTIQSLTVSYTDTSGVTHEIAAPNQEFTCVMPYSFLYIQTTEMMWASQEYVIRASFTGNLQENMRGFYRSWYVDSTGNKRWMATTQFQPGHARQAFPCYDEPGFKATFDITMNREANFSETIGNMPIRVSTPLENGRIADVFYTTPYTSTYLLAFIVSHYIRVETNGNTVRPFDIYARDNVGTTGQWALEIGEQLLEKMEEYTDFPYYSMAENLNMKQAAIPDFSAGAMENWGLLTYREALILYDPLNSNHFYKQRVANIVAHEIAHMWIGNLVTCAWWDNLWLNEGFARFYQYFLTEMVRPDLGYSTRFIIEQVHVSMISDSIDSAHALTNPAVTDPVSVSNHFSTITYARGASVVRMTQAFNVAEPIHLFTAFDEAAAEDGALAAYNGITIEEYFKTWSEQPGHPLLHVEINHRTGEMIVTQSRWERNTGQSSLPSLYHVPITWTRAGDIDFDDLKPTQILTAQSTSINRGTEGLEWIVDDALQLARAGVLRYERAFNIISFLRNEDQYAPWLAAITGFNWVIRRLAHDDDNLVKLRTVINDLSIAATTRLGFAEIADESYMDGLMRMYLNTFLCNNGHAQCVTAAITNFNNWLNGVFIPANMRPWVYCTGLRLGSAANFDTFWDRYLAEDLASEKVVMLEAAGCTNNQASLEKYLTAIVSGDDSVRSQDFTAALNSAVSGNEANTMRAFYWLRNNVAQTIETLGSASTLISYITARLLNEQQIAEVQAWLDAERAVIGESAYNTGVAGIASTRNFLAWADVRTVELSTFFETGYIEEEIVLPELEPEPEPEPELQPEPEPAPTPSPDSANIAALSAATLLVTLAFNMMA</sequence>